<evidence type="ECO:0000256" key="2">
    <source>
        <dbReference type="ARBA" id="ARBA00022729"/>
    </source>
</evidence>
<accession>A0AAN7U532</accession>
<keyword evidence="2 7" id="KW-0732">Signal</keyword>
<feature type="chain" id="PRO_5043028737" description="Expansin-like EG45 domain-containing protein" evidence="7">
    <location>
        <begin position="24"/>
        <end position="529"/>
    </location>
</feature>
<evidence type="ECO:0000256" key="3">
    <source>
        <dbReference type="ARBA" id="ARBA00023157"/>
    </source>
</evidence>
<evidence type="ECO:0000256" key="4">
    <source>
        <dbReference type="ARBA" id="ARBA00023180"/>
    </source>
</evidence>
<dbReference type="Gene3D" id="2.60.120.430">
    <property type="entry name" value="Galactose-binding lectin"/>
    <property type="match status" value="1"/>
</dbReference>
<dbReference type="PANTHER" id="PTHR31836:SF3">
    <property type="entry name" value="EXPANSIN-LIKE PROTEIN 9"/>
    <property type="match status" value="1"/>
</dbReference>
<keyword evidence="3" id="KW-1015">Disulfide bond</keyword>
<comment type="similarity">
    <text evidence="1">Belongs to the expansin family. Expansin A subfamily.</text>
</comment>
<evidence type="ECO:0000313" key="9">
    <source>
        <dbReference type="EMBL" id="KAK5582042.1"/>
    </source>
</evidence>
<evidence type="ECO:0000256" key="1">
    <source>
        <dbReference type="ARBA" id="ARBA00005392"/>
    </source>
</evidence>
<evidence type="ECO:0000256" key="5">
    <source>
        <dbReference type="SAM" id="MobiDB-lite"/>
    </source>
</evidence>
<feature type="region of interest" description="Disordered" evidence="5">
    <location>
        <begin position="452"/>
        <end position="484"/>
    </location>
</feature>
<organism evidence="9 10">
    <name type="scientific">Dictyostelium firmibasis</name>
    <dbReference type="NCBI Taxonomy" id="79012"/>
    <lineage>
        <taxon>Eukaryota</taxon>
        <taxon>Amoebozoa</taxon>
        <taxon>Evosea</taxon>
        <taxon>Eumycetozoa</taxon>
        <taxon>Dictyostelia</taxon>
        <taxon>Dictyosteliales</taxon>
        <taxon>Dictyosteliaceae</taxon>
        <taxon>Dictyostelium</taxon>
    </lineage>
</organism>
<sequence>MKIKKNFFKLFLFLNIIINIINASDNVKLSNCGQARAEPTFKQSENGGQCQLPPPTVGTAALSLSAFNGGARCGQCYELTGPLGKTVVMVTDGCNSGEACAQKDLFNFVISNKDFDKIGNSSSYTNIYSLGYQEVSCGFLGNIKVKFGGSLGQNGRVDYSYYFTVSFSNFNIGIKQVQILGSGMVSYMKLKRSLGGFTWNQESGGSKLQFPATLVLTGVDGQIISYKFRQPPANIAIDMKKQFIPQDGLLSKFNQSEICGMGNVPEYIYDDSLTFGWIVSNSWRFNLFNLSSQDTDDNPALGENVIRMELAGNGGLAFTREGGFQTKYLESLSIMIKVVPPTNSLQCFFGASGIYVIPGPLGEDWQEVSIPISVLKPQTIEYSLSFYNNQGQAITMWIDNIKWIFSPEAPPTPVIVTDTTITPPPVQSILTAAAGLNSIGITSNKGGIANLVEGSSNDDDGTNGGTGGTGGGTNKVGKRIDGEDGENFMGGETGFAYYNDDNSSNTLLFSSTITVSFLLLSFTMVFLLF</sequence>
<dbReference type="CDD" id="cd22271">
    <property type="entry name" value="DPBB_EXP_N-like"/>
    <property type="match status" value="1"/>
</dbReference>
<keyword evidence="6" id="KW-0812">Transmembrane</keyword>
<evidence type="ECO:0000313" key="10">
    <source>
        <dbReference type="Proteomes" id="UP001344447"/>
    </source>
</evidence>
<evidence type="ECO:0000256" key="7">
    <source>
        <dbReference type="SAM" id="SignalP"/>
    </source>
</evidence>
<dbReference type="SUPFAM" id="SSF50685">
    <property type="entry name" value="Barwin-like endoglucanases"/>
    <property type="match status" value="1"/>
</dbReference>
<evidence type="ECO:0000256" key="6">
    <source>
        <dbReference type="SAM" id="Phobius"/>
    </source>
</evidence>
<protein>
    <recommendedName>
        <fullName evidence="8">Expansin-like EG45 domain-containing protein</fullName>
    </recommendedName>
</protein>
<keyword evidence="6" id="KW-0472">Membrane</keyword>
<dbReference type="AlphaFoldDB" id="A0AAN7U532"/>
<keyword evidence="4" id="KW-0325">Glycoprotein</keyword>
<feature type="transmembrane region" description="Helical" evidence="6">
    <location>
        <begin position="507"/>
        <end position="528"/>
    </location>
</feature>
<dbReference type="Gene3D" id="2.40.40.10">
    <property type="entry name" value="RlpA-like domain"/>
    <property type="match status" value="1"/>
</dbReference>
<dbReference type="InterPro" id="IPR036908">
    <property type="entry name" value="RlpA-like_sf"/>
</dbReference>
<dbReference type="PANTHER" id="PTHR31836">
    <property type="match status" value="1"/>
</dbReference>
<reference evidence="9 10" key="1">
    <citation type="submission" date="2023-11" db="EMBL/GenBank/DDBJ databases">
        <title>Dfirmibasis_genome.</title>
        <authorList>
            <person name="Edelbroek B."/>
            <person name="Kjellin J."/>
            <person name="Jerlstrom-Hultqvist J."/>
            <person name="Soderbom F."/>
        </authorList>
    </citation>
    <scope>NUCLEOTIDE SEQUENCE [LARGE SCALE GENOMIC DNA]</scope>
    <source>
        <strain evidence="9 10">TNS-C-14</strain>
    </source>
</reference>
<proteinExistence type="inferred from homology"/>
<dbReference type="Proteomes" id="UP001344447">
    <property type="component" value="Unassembled WGS sequence"/>
</dbReference>
<dbReference type="EMBL" id="JAVFKY010000001">
    <property type="protein sequence ID" value="KAK5582042.1"/>
    <property type="molecule type" value="Genomic_DNA"/>
</dbReference>
<comment type="caution">
    <text evidence="9">The sequence shown here is derived from an EMBL/GenBank/DDBJ whole genome shotgun (WGS) entry which is preliminary data.</text>
</comment>
<feature type="signal peptide" evidence="7">
    <location>
        <begin position="1"/>
        <end position="23"/>
    </location>
</feature>
<dbReference type="PROSITE" id="PS50842">
    <property type="entry name" value="EXPANSIN_EG45"/>
    <property type="match status" value="1"/>
</dbReference>
<dbReference type="InterPro" id="IPR007112">
    <property type="entry name" value="Expansin/allergen_DPBB_dom"/>
</dbReference>
<dbReference type="InterPro" id="IPR051477">
    <property type="entry name" value="Expansin_CellWall"/>
</dbReference>
<feature type="compositionally biased region" description="Gly residues" evidence="5">
    <location>
        <begin position="462"/>
        <end position="474"/>
    </location>
</feature>
<gene>
    <name evidence="9" type="ORF">RB653_003624</name>
</gene>
<keyword evidence="10" id="KW-1185">Reference proteome</keyword>
<feature type="domain" description="Expansin-like EG45" evidence="8">
    <location>
        <begin position="29"/>
        <end position="142"/>
    </location>
</feature>
<name>A0AAN7U532_9MYCE</name>
<keyword evidence="6" id="KW-1133">Transmembrane helix</keyword>
<evidence type="ECO:0000259" key="8">
    <source>
        <dbReference type="PROSITE" id="PS50842"/>
    </source>
</evidence>